<feature type="region of interest" description="Disordered" evidence="2">
    <location>
        <begin position="697"/>
        <end position="723"/>
    </location>
</feature>
<feature type="region of interest" description="Disordered" evidence="2">
    <location>
        <begin position="735"/>
        <end position="759"/>
    </location>
</feature>
<dbReference type="Pfam" id="PF07814">
    <property type="entry name" value="WAPL"/>
    <property type="match status" value="1"/>
</dbReference>
<feature type="region of interest" description="Disordered" evidence="2">
    <location>
        <begin position="121"/>
        <end position="240"/>
    </location>
</feature>
<evidence type="ECO:0000313" key="4">
    <source>
        <dbReference type="EMBL" id="CAA0837163.1"/>
    </source>
</evidence>
<gene>
    <name evidence="4" type="ORF">SHERM_04161</name>
</gene>
<feature type="region of interest" description="Disordered" evidence="2">
    <location>
        <begin position="269"/>
        <end position="326"/>
    </location>
</feature>
<accession>A0A9N7RML6</accession>
<comment type="similarity">
    <text evidence="1">Belongs to the WAPL family.</text>
</comment>
<dbReference type="Proteomes" id="UP001153555">
    <property type="component" value="Unassembled WGS sequence"/>
</dbReference>
<name>A0A9N7RML6_STRHE</name>
<reference evidence="4" key="1">
    <citation type="submission" date="2019-12" db="EMBL/GenBank/DDBJ databases">
        <authorList>
            <person name="Scholes J."/>
        </authorList>
    </citation>
    <scope>NUCLEOTIDE SEQUENCE</scope>
</reference>
<dbReference type="OrthoDB" id="78088at2759"/>
<evidence type="ECO:0000259" key="3">
    <source>
        <dbReference type="Pfam" id="PF07814"/>
    </source>
</evidence>
<feature type="compositionally biased region" description="Basic residues" evidence="2">
    <location>
        <begin position="310"/>
        <end position="320"/>
    </location>
</feature>
<dbReference type="AlphaFoldDB" id="A0A9N7RML6"/>
<feature type="region of interest" description="Disordered" evidence="2">
    <location>
        <begin position="852"/>
        <end position="871"/>
    </location>
</feature>
<feature type="compositionally biased region" description="Polar residues" evidence="2">
    <location>
        <begin position="740"/>
        <end position="756"/>
    </location>
</feature>
<dbReference type="PANTHER" id="PTHR22100:SF13">
    <property type="entry name" value="WINGS APART-LIKE PROTEIN HOMOLOG"/>
    <property type="match status" value="1"/>
</dbReference>
<evidence type="ECO:0000313" key="5">
    <source>
        <dbReference type="Proteomes" id="UP001153555"/>
    </source>
</evidence>
<proteinExistence type="inferred from homology"/>
<feature type="compositionally biased region" description="Basic and acidic residues" evidence="2">
    <location>
        <begin position="225"/>
        <end position="240"/>
    </location>
</feature>
<protein>
    <submittedName>
        <fullName evidence="4">WAPL (Wings apart-like protein regulation of heterochromatin) protein</fullName>
    </submittedName>
</protein>
<feature type="compositionally biased region" description="Polar residues" evidence="2">
    <location>
        <begin position="269"/>
        <end position="278"/>
    </location>
</feature>
<keyword evidence="5" id="KW-1185">Reference proteome</keyword>
<dbReference type="Gene3D" id="1.25.10.10">
    <property type="entry name" value="Leucine-rich Repeat Variant"/>
    <property type="match status" value="2"/>
</dbReference>
<feature type="compositionally biased region" description="Low complexity" evidence="2">
    <location>
        <begin position="39"/>
        <end position="53"/>
    </location>
</feature>
<dbReference type="EMBL" id="CACSLK010030184">
    <property type="protein sequence ID" value="CAA0837163.1"/>
    <property type="molecule type" value="Genomic_DNA"/>
</dbReference>
<feature type="domain" description="Wings apart-like protein C-terminal" evidence="3">
    <location>
        <begin position="334"/>
        <end position="895"/>
    </location>
</feature>
<feature type="region of interest" description="Disordered" evidence="2">
    <location>
        <begin position="1"/>
        <end position="69"/>
    </location>
</feature>
<feature type="compositionally biased region" description="Low complexity" evidence="2">
    <location>
        <begin position="857"/>
        <end position="868"/>
    </location>
</feature>
<feature type="compositionally biased region" description="Polar residues" evidence="2">
    <location>
        <begin position="164"/>
        <end position="190"/>
    </location>
</feature>
<dbReference type="InterPro" id="IPR039874">
    <property type="entry name" value="WAPL"/>
</dbReference>
<feature type="compositionally biased region" description="Basic residues" evidence="2">
    <location>
        <begin position="1"/>
        <end position="12"/>
    </location>
</feature>
<evidence type="ECO:0000256" key="1">
    <source>
        <dbReference type="ARBA" id="ARBA00006854"/>
    </source>
</evidence>
<comment type="caution">
    <text evidence="4">The sequence shown here is derived from an EMBL/GenBank/DDBJ whole genome shotgun (WGS) entry which is preliminary data.</text>
</comment>
<dbReference type="InterPro" id="IPR022771">
    <property type="entry name" value="WAPL_C"/>
</dbReference>
<dbReference type="InterPro" id="IPR016024">
    <property type="entry name" value="ARM-type_fold"/>
</dbReference>
<sequence>MMFRTYGRRGRGLGRSCSSSGFSDGVSGSSSQEFSQDVYDFSFPSDPYDFDPSQDSGRSAAFLPPRKEGDEFRNSKKLKVIGAGSRASDEIFLQESKKFGILRISGEGGSQRSRVMKKVNTDPFDYDSSQEVDDLGVRPRRKGGEGSVFEFSEDSVLVGKSKNVDNGSYGLNSSQELTDLGISQSRNPESQGDGWDLGGDFGKSRKRDRGEVNPDPYDYNSPQELEEHVVPPQSKVRDDKVFDFSEDGDLWESKKSKNLDLDSFTLDSSQELGNLGTSKSRKHENNGDRRGFGGVSGKSKKKNMDENGKLHRKKNKKKMKSKESEPSYVELTATLMETQESGEMMEHEDEVNFALDGLKKGQPVAVHRASLLSLLTICGSAQQRRLLKVHGMAEIILDAVLGLTFDDMPCNVAAAALVYVLTVDGQNDYLLDSPSCIHFLIKMLKPLSPSVVKEKALPVGSKLLSLCRSVGLLQEPAKGTDSSSTAIMLQVREILVNCKEMKSRDDSHGGVEEPELNPKWISLLTMEKACSSRISIEDTTGIRKTGGKFKEKLRIFGGLDSVFEVARKCHSVLEEWSEKSPTFALDSREISGLESLVLLLKCLKIMENALFLSNDNQRHSLEMKGSFDGQRAPRSFTKLVLSVIKILSGIKYGLSGLGLTSQESFTQLDGIRSSAGPTQCSADALLLKLRAESSKSGMCGGTSRESDRMVRTSGNSGIDGQDPFMFDEDDCEPSKWDVMSGSSNKPLSQGNRQSGSRFGFESHPVLVASQQESNDVGYRHSQEASCSSAVDDDNKSNLLADCLLTAVKVLMNLTNDNPDGCRQIATCGGLEILSSLIAGHFSSFRTCLPHSDDARDSSSSSKSSPKSSTPLTDRELDFLVALLGLLVNLVEKDSRNRSRLAAATVSLPNPEGSASKDQSDIISLLCSIFLANQSNTDATGEETYLSWEDEESILQGEKEAEKMIVEAYAALLLAFLSTESQNVRNAISDCLPNHNLRALVPVLERFLEFHMTLNMISPETHSVVLEVIESCRIP</sequence>
<dbReference type="SUPFAM" id="SSF48371">
    <property type="entry name" value="ARM repeat"/>
    <property type="match status" value="1"/>
</dbReference>
<feature type="compositionally biased region" description="Acidic residues" evidence="2">
    <location>
        <begin position="124"/>
        <end position="134"/>
    </location>
</feature>
<evidence type="ECO:0000256" key="2">
    <source>
        <dbReference type="SAM" id="MobiDB-lite"/>
    </source>
</evidence>
<dbReference type="InterPro" id="IPR011989">
    <property type="entry name" value="ARM-like"/>
</dbReference>
<organism evidence="4 5">
    <name type="scientific">Striga hermonthica</name>
    <name type="common">Purple witchweed</name>
    <name type="synonym">Buchnera hermonthica</name>
    <dbReference type="NCBI Taxonomy" id="68872"/>
    <lineage>
        <taxon>Eukaryota</taxon>
        <taxon>Viridiplantae</taxon>
        <taxon>Streptophyta</taxon>
        <taxon>Embryophyta</taxon>
        <taxon>Tracheophyta</taxon>
        <taxon>Spermatophyta</taxon>
        <taxon>Magnoliopsida</taxon>
        <taxon>eudicotyledons</taxon>
        <taxon>Gunneridae</taxon>
        <taxon>Pentapetalae</taxon>
        <taxon>asterids</taxon>
        <taxon>lamiids</taxon>
        <taxon>Lamiales</taxon>
        <taxon>Orobanchaceae</taxon>
        <taxon>Buchnereae</taxon>
        <taxon>Striga</taxon>
    </lineage>
</organism>
<dbReference type="PANTHER" id="PTHR22100">
    <property type="entry name" value="WINGS APART-LIKE PROTEIN HOMOLOG"/>
    <property type="match status" value="1"/>
</dbReference>
<feature type="compositionally biased region" description="Low complexity" evidence="2">
    <location>
        <begin position="14"/>
        <end position="31"/>
    </location>
</feature>